<dbReference type="InterPro" id="IPR045788">
    <property type="entry name" value="MobC_2"/>
</dbReference>
<reference evidence="1" key="1">
    <citation type="journal article" date="2014" name="Int. J. Syst. Evol. Microbiol.">
        <title>Complete genome sequence of Corynebacterium casei LMG S-19264T (=DSM 44701T), isolated from a smear-ripened cheese.</title>
        <authorList>
            <consortium name="US DOE Joint Genome Institute (JGI-PGF)"/>
            <person name="Walter F."/>
            <person name="Albersmeier A."/>
            <person name="Kalinowski J."/>
            <person name="Ruckert C."/>
        </authorList>
    </citation>
    <scope>NUCLEOTIDE SEQUENCE</scope>
    <source>
        <strain evidence="1">CGMCC 1.15448</strain>
    </source>
</reference>
<dbReference type="Proteomes" id="UP000607559">
    <property type="component" value="Unassembled WGS sequence"/>
</dbReference>
<reference evidence="1" key="2">
    <citation type="submission" date="2020-09" db="EMBL/GenBank/DDBJ databases">
        <authorList>
            <person name="Sun Q."/>
            <person name="Zhou Y."/>
        </authorList>
    </citation>
    <scope>NUCLEOTIDE SEQUENCE</scope>
    <source>
        <strain evidence="1">CGMCC 1.15448</strain>
    </source>
</reference>
<dbReference type="Pfam" id="PF19514">
    <property type="entry name" value="MobC_2"/>
    <property type="match status" value="1"/>
</dbReference>
<proteinExistence type="predicted"/>
<dbReference type="EMBL" id="BMJC01000001">
    <property type="protein sequence ID" value="GGA93149.1"/>
    <property type="molecule type" value="Genomic_DNA"/>
</dbReference>
<dbReference type="AlphaFoldDB" id="A0A8J2UBD5"/>
<keyword evidence="2" id="KW-1185">Reference proteome</keyword>
<gene>
    <name evidence="1" type="ORF">GCM10011511_15700</name>
</gene>
<dbReference type="RefSeq" id="WP_188930219.1">
    <property type="nucleotide sequence ID" value="NZ_BMJC01000001.1"/>
</dbReference>
<evidence type="ECO:0008006" key="3">
    <source>
        <dbReference type="Google" id="ProtNLM"/>
    </source>
</evidence>
<protein>
    <recommendedName>
        <fullName evidence="3">Plasmid mobilization relaxosome protein MobC</fullName>
    </recommendedName>
</protein>
<name>A0A8J2UBD5_9BACT</name>
<evidence type="ECO:0000313" key="2">
    <source>
        <dbReference type="Proteomes" id="UP000607559"/>
    </source>
</evidence>
<evidence type="ECO:0000313" key="1">
    <source>
        <dbReference type="EMBL" id="GGA93149.1"/>
    </source>
</evidence>
<accession>A0A8J2UBD5</accession>
<organism evidence="1 2">
    <name type="scientific">Puia dinghuensis</name>
    <dbReference type="NCBI Taxonomy" id="1792502"/>
    <lineage>
        <taxon>Bacteria</taxon>
        <taxon>Pseudomonadati</taxon>
        <taxon>Bacteroidota</taxon>
        <taxon>Chitinophagia</taxon>
        <taxon>Chitinophagales</taxon>
        <taxon>Chitinophagaceae</taxon>
        <taxon>Puia</taxon>
    </lineage>
</organism>
<sequence>MRRGRKKTRDDKALKHKLTTKVNEQNYLKLCHLLEQNPQNDMSRLVRAILNNQPVRVFTRDLTLDNLMEELSRLRTEIKHIGVNINQITRKFNIYPEPQHKAFYAKMVFQEYTAIQPRIDRLIDIITPLAQKWLQE</sequence>
<comment type="caution">
    <text evidence="1">The sequence shown here is derived from an EMBL/GenBank/DDBJ whole genome shotgun (WGS) entry which is preliminary data.</text>
</comment>